<dbReference type="InterPro" id="IPR039254">
    <property type="entry name" value="Rds1"/>
</dbReference>
<reference evidence="2 3" key="1">
    <citation type="journal article" date="2015" name="Biotechnol. Biofuels">
        <title>Enhanced degradation of softwood versus hardwood by the white-rot fungus Pycnoporus coccineus.</title>
        <authorList>
            <person name="Couturier M."/>
            <person name="Navarro D."/>
            <person name="Chevret D."/>
            <person name="Henrissat B."/>
            <person name="Piumi F."/>
            <person name="Ruiz-Duenas F.J."/>
            <person name="Martinez A.T."/>
            <person name="Grigoriev I.V."/>
            <person name="Riley R."/>
            <person name="Lipzen A."/>
            <person name="Berrin J.G."/>
            <person name="Master E.R."/>
            <person name="Rosso M.N."/>
        </authorList>
    </citation>
    <scope>NUCLEOTIDE SEQUENCE [LARGE SCALE GENOMIC DNA]</scope>
    <source>
        <strain evidence="2 3">BRFM310</strain>
    </source>
</reference>
<dbReference type="Proteomes" id="UP000193067">
    <property type="component" value="Unassembled WGS sequence"/>
</dbReference>
<keyword evidence="3" id="KW-1185">Reference proteome</keyword>
<evidence type="ECO:0000256" key="1">
    <source>
        <dbReference type="SAM" id="SignalP"/>
    </source>
</evidence>
<evidence type="ECO:0000313" key="2">
    <source>
        <dbReference type="EMBL" id="OSC99381.1"/>
    </source>
</evidence>
<dbReference type="PANTHER" id="PTHR38705:SF1">
    <property type="entry name" value="PROTEIN RDS1"/>
    <property type="match status" value="1"/>
</dbReference>
<dbReference type="PANTHER" id="PTHR38705">
    <property type="entry name" value="PROTEIN RDS1"/>
    <property type="match status" value="1"/>
</dbReference>
<sequence length="296" mass="30851">MFCKPALLLLTAASAVLAAPTPAALTDTDVLQFALALENLENAFYSQVLSQYDAQDFADAGLPDWVRGRLAQIGEHEAAHVKFLQGALGSAAGKPCEYNFPYDSPASAVDMSLALESVGDAAYLGAAQLVSDKGVLTDAASVLSVEARHSAWLSSAVQKNQPWNGPFDAPLTPSGAFSLASLFIKSCPAANPALPVKTFPALTISPASPTQGQTVSFKFTLPQGQAAPANTYVAWLNGLDVVFTVLDKEGQTTVPQGLAGTVFATVVSSEVAPSDENMVAGYTILQMPFDSHVQSA</sequence>
<keyword evidence="1" id="KW-0732">Signal</keyword>
<dbReference type="STRING" id="1353009.A0A1Y2IHK3"/>
<protein>
    <recommendedName>
        <fullName evidence="4">Ferritin-like domain-containing protein</fullName>
    </recommendedName>
</protein>
<dbReference type="EMBL" id="KZ084128">
    <property type="protein sequence ID" value="OSC99381.1"/>
    <property type="molecule type" value="Genomic_DNA"/>
</dbReference>
<dbReference type="OrthoDB" id="1001765at2759"/>
<dbReference type="CDD" id="cd00657">
    <property type="entry name" value="Ferritin_like"/>
    <property type="match status" value="1"/>
</dbReference>
<accession>A0A1Y2IHK3</accession>
<feature type="signal peptide" evidence="1">
    <location>
        <begin position="1"/>
        <end position="18"/>
    </location>
</feature>
<dbReference type="AlphaFoldDB" id="A0A1Y2IHK3"/>
<organism evidence="2 3">
    <name type="scientific">Trametes coccinea (strain BRFM310)</name>
    <name type="common">Pycnoporus coccineus</name>
    <dbReference type="NCBI Taxonomy" id="1353009"/>
    <lineage>
        <taxon>Eukaryota</taxon>
        <taxon>Fungi</taxon>
        <taxon>Dikarya</taxon>
        <taxon>Basidiomycota</taxon>
        <taxon>Agaricomycotina</taxon>
        <taxon>Agaricomycetes</taxon>
        <taxon>Polyporales</taxon>
        <taxon>Polyporaceae</taxon>
        <taxon>Trametes</taxon>
    </lineage>
</organism>
<proteinExistence type="predicted"/>
<evidence type="ECO:0000313" key="3">
    <source>
        <dbReference type="Proteomes" id="UP000193067"/>
    </source>
</evidence>
<evidence type="ECO:0008006" key="4">
    <source>
        <dbReference type="Google" id="ProtNLM"/>
    </source>
</evidence>
<dbReference type="SUPFAM" id="SSF47240">
    <property type="entry name" value="Ferritin-like"/>
    <property type="match status" value="1"/>
</dbReference>
<dbReference type="Pfam" id="PF13668">
    <property type="entry name" value="Ferritin_2"/>
    <property type="match status" value="1"/>
</dbReference>
<dbReference type="InterPro" id="IPR009078">
    <property type="entry name" value="Ferritin-like_SF"/>
</dbReference>
<name>A0A1Y2IHK3_TRAC3</name>
<gene>
    <name evidence="2" type="ORF">PYCCODRAFT_1427221</name>
</gene>
<feature type="chain" id="PRO_5013050690" description="Ferritin-like domain-containing protein" evidence="1">
    <location>
        <begin position="19"/>
        <end position="296"/>
    </location>
</feature>